<keyword evidence="9" id="KW-1185">Reference proteome</keyword>
<evidence type="ECO:0000256" key="3">
    <source>
        <dbReference type="ARBA" id="ARBA00023125"/>
    </source>
</evidence>
<evidence type="ECO:0000256" key="2">
    <source>
        <dbReference type="ARBA" id="ARBA00023015"/>
    </source>
</evidence>
<proteinExistence type="inferred from homology"/>
<dbReference type="PROSITE" id="PS50931">
    <property type="entry name" value="HTH_LYSR"/>
    <property type="match status" value="1"/>
</dbReference>
<dbReference type="Proteomes" id="UP000031364">
    <property type="component" value="Unassembled WGS sequence"/>
</dbReference>
<organism evidence="8 9">
    <name type="scientific">Nocardia vulneris</name>
    <dbReference type="NCBI Taxonomy" id="1141657"/>
    <lineage>
        <taxon>Bacteria</taxon>
        <taxon>Bacillati</taxon>
        <taxon>Actinomycetota</taxon>
        <taxon>Actinomycetes</taxon>
        <taxon>Mycobacteriales</taxon>
        <taxon>Nocardiaceae</taxon>
        <taxon>Nocardia</taxon>
    </lineage>
</organism>
<comment type="caution">
    <text evidence="8">The sequence shown here is derived from an EMBL/GenBank/DDBJ whole genome shotgun (WGS) entry which is preliminary data.</text>
</comment>
<name>A0ABR4Z3A9_9NOCA</name>
<keyword evidence="4" id="KW-0010">Activator</keyword>
<dbReference type="Gene3D" id="1.10.10.10">
    <property type="entry name" value="Winged helix-like DNA-binding domain superfamily/Winged helix DNA-binding domain"/>
    <property type="match status" value="1"/>
</dbReference>
<dbReference type="PANTHER" id="PTHR30346:SF28">
    <property type="entry name" value="HTH-TYPE TRANSCRIPTIONAL REGULATOR CYNR"/>
    <property type="match status" value="1"/>
</dbReference>
<evidence type="ECO:0000313" key="9">
    <source>
        <dbReference type="Proteomes" id="UP000031364"/>
    </source>
</evidence>
<evidence type="ECO:0000256" key="5">
    <source>
        <dbReference type="ARBA" id="ARBA00023163"/>
    </source>
</evidence>
<dbReference type="PANTHER" id="PTHR30346">
    <property type="entry name" value="TRANSCRIPTIONAL DUAL REGULATOR HCAR-RELATED"/>
    <property type="match status" value="1"/>
</dbReference>
<evidence type="ECO:0000259" key="7">
    <source>
        <dbReference type="PROSITE" id="PS50931"/>
    </source>
</evidence>
<dbReference type="SUPFAM" id="SSF46785">
    <property type="entry name" value="Winged helix' DNA-binding domain"/>
    <property type="match status" value="1"/>
</dbReference>
<dbReference type="InterPro" id="IPR000847">
    <property type="entry name" value="LysR_HTH_N"/>
</dbReference>
<comment type="similarity">
    <text evidence="1">Belongs to the LysR transcriptional regulatory family.</text>
</comment>
<evidence type="ECO:0000256" key="1">
    <source>
        <dbReference type="ARBA" id="ARBA00009437"/>
    </source>
</evidence>
<sequence>MDRDDGSPVERPQPARAAGDLGSSQLELRHLRAYVALCEEGNYTRTAARLHLSQPALTRTIQQLERLVECRLIERSSRRFELTEEGAELLTHSRRILADVDTVAAQLRSRTAVEIGFAWLLPTHWLAATRRRYEALGGRIALRRIDDPLAALDARSIDIAIYRRETELPGHLASRVIATERRMLAVAAHSPLATATELRWADLAGYPLVVNVVSGTTHADSWADSDPDRPIITCRNFDEWIELVAADRGIGGVPALARTRAPHPGVVYLDVADAPPSHVYLAWHTKPESRAVQRFLGVA</sequence>
<dbReference type="InterPro" id="IPR005119">
    <property type="entry name" value="LysR_subst-bd"/>
</dbReference>
<dbReference type="RefSeq" id="WP_052281405.1">
    <property type="nucleotide sequence ID" value="NZ_BDCI01000030.1"/>
</dbReference>
<gene>
    <name evidence="8" type="ORF">FG87_40750</name>
</gene>
<keyword evidence="5" id="KW-0804">Transcription</keyword>
<reference evidence="8 9" key="1">
    <citation type="journal article" date="2014" name="Int. J. Syst. Evol. Microbiol.">
        <title>Nocardia vulneris sp. nov., isolated from wounds of human patients in North America.</title>
        <authorList>
            <person name="Lasker B.A."/>
            <person name="Bell M."/>
            <person name="Klenk H.P."/>
            <person name="Sproer C."/>
            <person name="Schumann C."/>
            <person name="Schumann P."/>
            <person name="Brown J.M."/>
        </authorList>
    </citation>
    <scope>NUCLEOTIDE SEQUENCE [LARGE SCALE GENOMIC DNA]</scope>
    <source>
        <strain evidence="8 9">W9851</strain>
    </source>
</reference>
<feature type="domain" description="HTH lysR-type" evidence="7">
    <location>
        <begin position="26"/>
        <end position="83"/>
    </location>
</feature>
<dbReference type="SUPFAM" id="SSF53850">
    <property type="entry name" value="Periplasmic binding protein-like II"/>
    <property type="match status" value="1"/>
</dbReference>
<dbReference type="InterPro" id="IPR036390">
    <property type="entry name" value="WH_DNA-bd_sf"/>
</dbReference>
<dbReference type="InterPro" id="IPR036388">
    <property type="entry name" value="WH-like_DNA-bd_sf"/>
</dbReference>
<dbReference type="Gene3D" id="3.40.190.10">
    <property type="entry name" value="Periplasmic binding protein-like II"/>
    <property type="match status" value="2"/>
</dbReference>
<dbReference type="Pfam" id="PF03466">
    <property type="entry name" value="LysR_substrate"/>
    <property type="match status" value="1"/>
</dbReference>
<dbReference type="PRINTS" id="PR00039">
    <property type="entry name" value="HTHLYSR"/>
</dbReference>
<evidence type="ECO:0000256" key="4">
    <source>
        <dbReference type="ARBA" id="ARBA00023159"/>
    </source>
</evidence>
<dbReference type="Pfam" id="PF00126">
    <property type="entry name" value="HTH_1"/>
    <property type="match status" value="1"/>
</dbReference>
<evidence type="ECO:0000256" key="6">
    <source>
        <dbReference type="SAM" id="MobiDB-lite"/>
    </source>
</evidence>
<keyword evidence="2" id="KW-0805">Transcription regulation</keyword>
<feature type="region of interest" description="Disordered" evidence="6">
    <location>
        <begin position="1"/>
        <end position="21"/>
    </location>
</feature>
<protein>
    <submittedName>
        <fullName evidence="8">Transcriptional regulator</fullName>
    </submittedName>
</protein>
<accession>A0ABR4Z3A9</accession>
<keyword evidence="3" id="KW-0238">DNA-binding</keyword>
<evidence type="ECO:0000313" key="8">
    <source>
        <dbReference type="EMBL" id="KIA59799.1"/>
    </source>
</evidence>
<dbReference type="EMBL" id="JNFP01000091">
    <property type="protein sequence ID" value="KIA59799.1"/>
    <property type="molecule type" value="Genomic_DNA"/>
</dbReference>